<keyword evidence="7" id="KW-1133">Transmembrane helix</keyword>
<comment type="caution">
    <text evidence="16">The sequence shown here is derived from an EMBL/GenBank/DDBJ whole genome shotgun (WGS) entry which is preliminary data.</text>
</comment>
<dbReference type="EMBL" id="LXPE01000165">
    <property type="protein sequence ID" value="OBA25272.1"/>
    <property type="molecule type" value="Genomic_DNA"/>
</dbReference>
<comment type="similarity">
    <text evidence="2 12">Belongs to the glycosyl hydrolase 63 family.</text>
</comment>
<dbReference type="EC" id="3.2.1.106" evidence="11 12"/>
<dbReference type="AlphaFoldDB" id="A0A1B7T966"/>
<dbReference type="Pfam" id="PF16923">
    <property type="entry name" value="Glyco_hydro_63N"/>
    <property type="match status" value="1"/>
</dbReference>
<keyword evidence="5 12" id="KW-0256">Endoplasmic reticulum</keyword>
<comment type="function">
    <text evidence="12">Cleaves the distal alpha 1,2-linked glucose residue from the Glc(3)Man(9)GlcNAc(2) oligosaccharide precursor.</text>
</comment>
<organism evidence="16 17">
    <name type="scientific">Hanseniaspora valbyensis NRRL Y-1626</name>
    <dbReference type="NCBI Taxonomy" id="766949"/>
    <lineage>
        <taxon>Eukaryota</taxon>
        <taxon>Fungi</taxon>
        <taxon>Dikarya</taxon>
        <taxon>Ascomycota</taxon>
        <taxon>Saccharomycotina</taxon>
        <taxon>Saccharomycetes</taxon>
        <taxon>Saccharomycodales</taxon>
        <taxon>Saccharomycodaceae</taxon>
        <taxon>Hanseniaspora</taxon>
    </lineage>
</organism>
<keyword evidence="8" id="KW-0472">Membrane</keyword>
<dbReference type="InterPro" id="IPR012341">
    <property type="entry name" value="6hp_glycosidase-like_sf"/>
</dbReference>
<comment type="pathway">
    <text evidence="13">Glycan metabolism; N-glycan degradation.</text>
</comment>
<dbReference type="GO" id="GO:0005789">
    <property type="term" value="C:endoplasmic reticulum membrane"/>
    <property type="evidence" value="ECO:0007669"/>
    <property type="project" value="UniProtKB-SubCell"/>
</dbReference>
<dbReference type="Proteomes" id="UP000092321">
    <property type="component" value="Unassembled WGS sequence"/>
</dbReference>
<name>A0A1B7T966_9ASCO</name>
<evidence type="ECO:0000256" key="11">
    <source>
        <dbReference type="ARBA" id="ARBA00038888"/>
    </source>
</evidence>
<evidence type="ECO:0000256" key="12">
    <source>
        <dbReference type="RuleBase" id="RU368089"/>
    </source>
</evidence>
<dbReference type="InterPro" id="IPR031335">
    <property type="entry name" value="Glyco_hydro_63_C"/>
</dbReference>
<dbReference type="OrthoDB" id="410058at2759"/>
<evidence type="ECO:0000256" key="8">
    <source>
        <dbReference type="ARBA" id="ARBA00023136"/>
    </source>
</evidence>
<feature type="domain" description="Glycosyl hydrolase family 63 N-terminal" evidence="15">
    <location>
        <begin position="35"/>
        <end position="205"/>
    </location>
</feature>
<evidence type="ECO:0000259" key="15">
    <source>
        <dbReference type="Pfam" id="PF16923"/>
    </source>
</evidence>
<comment type="subcellular location">
    <subcellularLocation>
        <location evidence="1 12">Endoplasmic reticulum membrane</location>
        <topology evidence="1 12">Single-pass type II membrane protein</topology>
    </subcellularLocation>
</comment>
<proteinExistence type="inferred from homology"/>
<comment type="catalytic activity">
    <reaction evidence="12">
        <text>N(4)-(alpha-D-Glc-(1-&gt;2)-alpha-D-Glc-(1-&gt;3)-alpha-D-Glc-(1-&gt;3)-alpha-D-Man-(1-&gt;2)-alpha-D-Man-(1-&gt;2)-alpha-D-Man-(1-&gt;3)-[alpha-D-Man-(1-&gt;2)-alpha-D-Man-(1-&gt;3)-[alpha-D-Man-(1-&gt;2)-alpha-D-Man-(1-&gt;6)]-alpha-D-Man-(1-&gt;6)]-beta-D-Man-(1-&gt;4)-beta-D-GlcNAc-(1-&gt;4)-beta-D-GlcNAc)-L-asparaginyl-[protein] + H2O = N(4)-(alpha-D-Glc-(1-&gt;3)-alpha-D-Glc-(1-&gt;3)-alpha-D-Man-(1-&gt;2)-alpha-D-Man-(1-&gt;2)-alpha-D-Man-(1-&gt;3)-[alpha-D-Man-(1-&gt;2)-alpha-D-Man-(1-&gt;3)-[alpha-D-Man-(1-&gt;2)-alpha-D-Man-(1-&gt;6)]-alpha-D-Man-(1-&gt;6)]-beta-D-Man-(1-&gt;4)-beta-D-GlcNAc-(1-&gt;4)-beta-D-GlcNAc)-L-asparaginyl-[protein] + beta-D-glucose</text>
        <dbReference type="Rhea" id="RHEA:55988"/>
        <dbReference type="Rhea" id="RHEA-COMP:12806"/>
        <dbReference type="Rhea" id="RHEA-COMP:14355"/>
        <dbReference type="ChEBI" id="CHEBI:15377"/>
        <dbReference type="ChEBI" id="CHEBI:15903"/>
        <dbReference type="ChEBI" id="CHEBI:59082"/>
        <dbReference type="ChEBI" id="CHEBI:132537"/>
        <dbReference type="EC" id="3.2.1.106"/>
    </reaction>
</comment>
<evidence type="ECO:0000256" key="7">
    <source>
        <dbReference type="ARBA" id="ARBA00022989"/>
    </source>
</evidence>
<gene>
    <name evidence="16" type="ORF">HANVADRAFT_54023</name>
</gene>
<keyword evidence="10 12" id="KW-0326">Glycosidase</keyword>
<evidence type="ECO:0000256" key="3">
    <source>
        <dbReference type="ARBA" id="ARBA00022692"/>
    </source>
</evidence>
<dbReference type="SUPFAM" id="SSF48208">
    <property type="entry name" value="Six-hairpin glycosidases"/>
    <property type="match status" value="1"/>
</dbReference>
<dbReference type="InterPro" id="IPR031631">
    <property type="entry name" value="Glyco_hydro_63N"/>
</dbReference>
<keyword evidence="6" id="KW-0735">Signal-anchor</keyword>
<keyword evidence="9 13" id="KW-0325">Glycoprotein</keyword>
<keyword evidence="4 12" id="KW-0378">Hydrolase</keyword>
<dbReference type="InterPro" id="IPR038518">
    <property type="entry name" value="Glyco_hydro_63N_sf"/>
</dbReference>
<evidence type="ECO:0000256" key="5">
    <source>
        <dbReference type="ARBA" id="ARBA00022824"/>
    </source>
</evidence>
<evidence type="ECO:0000256" key="9">
    <source>
        <dbReference type="ARBA" id="ARBA00023180"/>
    </source>
</evidence>
<feature type="domain" description="Glycosyl hydrolase family 63 C-terminal" evidence="14">
    <location>
        <begin position="279"/>
        <end position="760"/>
    </location>
</feature>
<protein>
    <recommendedName>
        <fullName evidence="11 12">Mannosyl-oligosaccharide glucosidase</fullName>
        <ecNumber evidence="11 12">3.2.1.106</ecNumber>
    </recommendedName>
    <alternativeName>
        <fullName evidence="13">Glucosidase I</fullName>
    </alternativeName>
</protein>
<dbReference type="Gene3D" id="2.70.98.110">
    <property type="entry name" value="Glycosyl hydrolase family 63, N-terminal domain"/>
    <property type="match status" value="1"/>
</dbReference>
<evidence type="ECO:0000313" key="16">
    <source>
        <dbReference type="EMBL" id="OBA25272.1"/>
    </source>
</evidence>
<sequence>MSDYPFSGIDIGTLWHKTSGTTRVQNLNQFINSFLKNLRYKALPKNEKITYDYELYDPLVGYGKQIVKDFENNVILHFEFITEGDEMAYKVNGYPLNAKKGDSVSMITFLNQQYGTDDGGGEGSEFYFTNQFENDSVNTREFKGFNSKIDNYTITVKNVLGTPYSPENINDYPKVSNYINNHLSLKVQNKNSHKIVDIFDYLMKRIASFFLTINDTSFQTLDLVNIHQLLDIEKHPDFDKNKQESLNSGNLHLLQSSYSLDKPFQYNVIFNGKDKIISDENIDHMFAEKRIETETIYNSKFSNNSVTEIDKFDSLSKTTFANLFSSLQFSEGTFTYKDYESDDIEPVELGPYGLLHLSPSRNFFPRGFYWDEGFHLTTLKLYSSELSLKIIYDWFSVMMDKETGYIPRELFLGDDNKDGVEERWITQYGNVGNPDVLVWSFTDVLDEALQNNDVEGLLLIKKLLIQDNLYEMFKKRFDWVIKLQSIGNNEVITCFKKSLISEKLKGIIESNDHCFPSGLDDYPRGMTHNNEIPNLYIPDCEIHVDLMSWIILFSKNLHKLANFLQIEDDANYYKKFAEATFKNLELLNYDTNKNMYCDVAVKSDDNRMEHVCHEGYVSLFPFMLRLIAKDDTEKLEHIVDILGNTEGLLSDFGIRSLSKKDQYYKTNENYWRSKIWVNMNYLILKSLHFYFGDNKDINSQLHAKASNIYKDVRSNIVENMYKNWQKDDLGIIFENYNDEGGDGMGVQGFTGWSSLIINILYELPNSV</sequence>
<evidence type="ECO:0000256" key="6">
    <source>
        <dbReference type="ARBA" id="ARBA00022968"/>
    </source>
</evidence>
<evidence type="ECO:0000256" key="4">
    <source>
        <dbReference type="ARBA" id="ARBA00022801"/>
    </source>
</evidence>
<evidence type="ECO:0000313" key="17">
    <source>
        <dbReference type="Proteomes" id="UP000092321"/>
    </source>
</evidence>
<accession>A0A1B7T966</accession>
<evidence type="ECO:0000256" key="10">
    <source>
        <dbReference type="ARBA" id="ARBA00023295"/>
    </source>
</evidence>
<dbReference type="Pfam" id="PF03200">
    <property type="entry name" value="Glyco_hydro_63"/>
    <property type="match status" value="1"/>
</dbReference>
<dbReference type="InterPro" id="IPR008928">
    <property type="entry name" value="6-hairpin_glycosidase_sf"/>
</dbReference>
<dbReference type="GO" id="GO:0004573">
    <property type="term" value="F:Glc3Man9GlcNAc2 oligosaccharide glucosidase activity"/>
    <property type="evidence" value="ECO:0007669"/>
    <property type="project" value="UniProtKB-UniRule"/>
</dbReference>
<keyword evidence="3" id="KW-0812">Transmembrane</keyword>
<dbReference type="PANTHER" id="PTHR10412">
    <property type="entry name" value="MANNOSYL-OLIGOSACCHARIDE GLUCOSIDASE"/>
    <property type="match status" value="1"/>
</dbReference>
<evidence type="ECO:0000256" key="2">
    <source>
        <dbReference type="ARBA" id="ARBA00010833"/>
    </source>
</evidence>
<evidence type="ECO:0000259" key="14">
    <source>
        <dbReference type="Pfam" id="PF03200"/>
    </source>
</evidence>
<reference evidence="17" key="1">
    <citation type="journal article" date="2016" name="Proc. Natl. Acad. Sci. U.S.A.">
        <title>Comparative genomics of biotechnologically important yeasts.</title>
        <authorList>
            <person name="Riley R."/>
            <person name="Haridas S."/>
            <person name="Wolfe K.H."/>
            <person name="Lopes M.R."/>
            <person name="Hittinger C.T."/>
            <person name="Goeker M."/>
            <person name="Salamov A.A."/>
            <person name="Wisecaver J.H."/>
            <person name="Long T.M."/>
            <person name="Calvey C.H."/>
            <person name="Aerts A.L."/>
            <person name="Barry K.W."/>
            <person name="Choi C."/>
            <person name="Clum A."/>
            <person name="Coughlan A.Y."/>
            <person name="Deshpande S."/>
            <person name="Douglass A.P."/>
            <person name="Hanson S.J."/>
            <person name="Klenk H.-P."/>
            <person name="LaButti K.M."/>
            <person name="Lapidus A."/>
            <person name="Lindquist E.A."/>
            <person name="Lipzen A.M."/>
            <person name="Meier-Kolthoff J.P."/>
            <person name="Ohm R.A."/>
            <person name="Otillar R.P."/>
            <person name="Pangilinan J.L."/>
            <person name="Peng Y."/>
            <person name="Rokas A."/>
            <person name="Rosa C.A."/>
            <person name="Scheuner C."/>
            <person name="Sibirny A.A."/>
            <person name="Slot J.C."/>
            <person name="Stielow J.B."/>
            <person name="Sun H."/>
            <person name="Kurtzman C.P."/>
            <person name="Blackwell M."/>
            <person name="Grigoriev I.V."/>
            <person name="Jeffries T.W."/>
        </authorList>
    </citation>
    <scope>NUCLEOTIDE SEQUENCE [LARGE SCALE GENOMIC DNA]</scope>
    <source>
        <strain evidence="17">NRRL Y-1626</strain>
    </source>
</reference>
<dbReference type="GO" id="GO:0006487">
    <property type="term" value="P:protein N-linked glycosylation"/>
    <property type="evidence" value="ECO:0007669"/>
    <property type="project" value="UniProtKB-UniRule"/>
</dbReference>
<keyword evidence="17" id="KW-1185">Reference proteome</keyword>
<dbReference type="InterPro" id="IPR004888">
    <property type="entry name" value="Glycoside_hydrolase_63"/>
</dbReference>
<dbReference type="Gene3D" id="1.50.10.10">
    <property type="match status" value="1"/>
</dbReference>
<dbReference type="GO" id="GO:0009311">
    <property type="term" value="P:oligosaccharide metabolic process"/>
    <property type="evidence" value="ECO:0007669"/>
    <property type="project" value="UniProtKB-UniRule"/>
</dbReference>
<evidence type="ECO:0000256" key="13">
    <source>
        <dbReference type="RuleBase" id="RU369107"/>
    </source>
</evidence>
<evidence type="ECO:0000256" key="1">
    <source>
        <dbReference type="ARBA" id="ARBA00004648"/>
    </source>
</evidence>
<dbReference type="PANTHER" id="PTHR10412:SF11">
    <property type="entry name" value="MANNOSYL-OLIGOSACCHARIDE GLUCOSIDASE"/>
    <property type="match status" value="1"/>
</dbReference>